<dbReference type="EMBL" id="CP062177">
    <property type="protein sequence ID" value="WXK40764.1"/>
    <property type="molecule type" value="Genomic_DNA"/>
</dbReference>
<proteinExistence type="predicted"/>
<sequence length="103" mass="11484">MPRSGPQGSGLRHCMCRWALPPNRAGGSTRCRLSLRAPRFFSVGVDATQRRQAAFKRTDLLARVTQLHLKFSVVLRRILLNPPYDGIALLNQTRAVSARNLSS</sequence>
<keyword evidence="2" id="KW-1185">Reference proteome</keyword>
<evidence type="ECO:0000313" key="1">
    <source>
        <dbReference type="EMBL" id="WXK40764.1"/>
    </source>
</evidence>
<keyword evidence="1" id="KW-0614">Plasmid</keyword>
<accession>A0ABZ2Q041</accession>
<gene>
    <name evidence="1" type="ORF">IHE29_16560</name>
</gene>
<dbReference type="RefSeq" id="WP_338911940.1">
    <property type="nucleotide sequence ID" value="NZ_CP062177.1"/>
</dbReference>
<dbReference type="Proteomes" id="UP001493153">
    <property type="component" value="Plasmid unnamed"/>
</dbReference>
<geneLocation type="plasmid" evidence="1 2">
    <name>unnamed</name>
</geneLocation>
<name>A0ABZ2Q041_9BURK</name>
<protein>
    <submittedName>
        <fullName evidence="1">Uncharacterized protein</fullName>
    </submittedName>
</protein>
<evidence type="ECO:0000313" key="2">
    <source>
        <dbReference type="Proteomes" id="UP001493153"/>
    </source>
</evidence>
<organism evidence="1 2">
    <name type="scientific">Mycetohabitans rhizoxinica</name>
    <dbReference type="NCBI Taxonomy" id="412963"/>
    <lineage>
        <taxon>Bacteria</taxon>
        <taxon>Pseudomonadati</taxon>
        <taxon>Pseudomonadota</taxon>
        <taxon>Betaproteobacteria</taxon>
        <taxon>Burkholderiales</taxon>
        <taxon>Burkholderiaceae</taxon>
        <taxon>Mycetohabitans</taxon>
    </lineage>
</organism>
<reference evidence="1 2" key="1">
    <citation type="submission" date="2020-09" db="EMBL/GenBank/DDBJ databases">
        <title>Genome sequences of Mycetohabitans spp.</title>
        <authorList>
            <person name="Carter M.E."/>
            <person name="Carpenter S.C.D."/>
            <person name="Bogdanove A.J."/>
        </authorList>
    </citation>
    <scope>NUCLEOTIDE SEQUENCE [LARGE SCALE GENOMIC DNA]</scope>
    <source>
        <strain evidence="1 2">B12</strain>
        <plasmid evidence="1 2">unnamed</plasmid>
    </source>
</reference>